<dbReference type="RefSeq" id="WP_082626213.1">
    <property type="nucleotide sequence ID" value="NZ_CYSB01000027.1"/>
</dbReference>
<name>A0A0P1FRY3_9RHOB</name>
<dbReference type="SUPFAM" id="SSF56954">
    <property type="entry name" value="Outer membrane efflux proteins (OEP)"/>
    <property type="match status" value="1"/>
</dbReference>
<dbReference type="EMBL" id="CYSC01000021">
    <property type="protein sequence ID" value="CUH71529.1"/>
    <property type="molecule type" value="Genomic_DNA"/>
</dbReference>
<evidence type="ECO:0000256" key="3">
    <source>
        <dbReference type="ARBA" id="ARBA00022448"/>
    </source>
</evidence>
<dbReference type="PANTHER" id="PTHR30026">
    <property type="entry name" value="OUTER MEMBRANE PROTEIN TOLC"/>
    <property type="match status" value="1"/>
</dbReference>
<sequence>MKLLGQAILHHGHAQRRKHRTLGRGLAAFLLFFAAGAQAQTLSLSEAYQRMLGRDAQYEILDIEQSIAEELVLQARGERLPRVGLNIEYIETQQEIVNQDNTTFQEGTSNYPTTTVTFSVRQPVYDRVRWKKMPLAQAEQALVSAQAVVARNELTTLLIDSYLDVARAQISYDQSRVMVRARSQLASDLRLRVDAGTIEADTFLRAQSDVFEARAQQTEREFDRTTALFELQRFVGPDVSGVAYAGASVGIPNYNALVNSFSLERLREVSPAIQVAKAEIDIATRQEEIAKAAFLPTAQLTLEYTYEETEGSLFGGGSTVQSTELGLQADWLIYEGGVRRSKLREARSRVEIANLRLGQITELSERRYEALTEGLKRALASVQSIGQERAAAERRLAAAQEQQEAGRIGPEAGLEARLRRDTLVLQGQIARLRVVQIQAQILALFGALDVPTLSQDFSGA</sequence>
<dbReference type="EMBL" id="CYSB01000027">
    <property type="protein sequence ID" value="CUH66842.1"/>
    <property type="molecule type" value="Genomic_DNA"/>
</dbReference>
<gene>
    <name evidence="8" type="ORF">TL5118_01926</name>
    <name evidence="9" type="ORF">TL5120_01318</name>
</gene>
<dbReference type="GO" id="GO:0015288">
    <property type="term" value="F:porin activity"/>
    <property type="evidence" value="ECO:0007669"/>
    <property type="project" value="TreeGrafter"/>
</dbReference>
<dbReference type="AlphaFoldDB" id="A0A0P1FRY3"/>
<evidence type="ECO:0000256" key="1">
    <source>
        <dbReference type="ARBA" id="ARBA00004442"/>
    </source>
</evidence>
<evidence type="ECO:0000313" key="11">
    <source>
        <dbReference type="Proteomes" id="UP000051887"/>
    </source>
</evidence>
<keyword evidence="5" id="KW-0812">Transmembrane</keyword>
<keyword evidence="6" id="KW-0472">Membrane</keyword>
<dbReference type="Gene3D" id="1.20.1600.10">
    <property type="entry name" value="Outer membrane efflux proteins (OEP)"/>
    <property type="match status" value="1"/>
</dbReference>
<evidence type="ECO:0000313" key="8">
    <source>
        <dbReference type="EMBL" id="CUH66842.1"/>
    </source>
</evidence>
<dbReference type="PANTHER" id="PTHR30026:SF20">
    <property type="entry name" value="OUTER MEMBRANE PROTEIN TOLC"/>
    <property type="match status" value="1"/>
</dbReference>
<organism evidence="9 11">
    <name type="scientific">Thalassovita autumnalis</name>
    <dbReference type="NCBI Taxonomy" id="2072972"/>
    <lineage>
        <taxon>Bacteria</taxon>
        <taxon>Pseudomonadati</taxon>
        <taxon>Pseudomonadota</taxon>
        <taxon>Alphaproteobacteria</taxon>
        <taxon>Rhodobacterales</taxon>
        <taxon>Roseobacteraceae</taxon>
        <taxon>Thalassovita</taxon>
    </lineage>
</organism>
<keyword evidence="7" id="KW-0998">Cell outer membrane</keyword>
<dbReference type="Proteomes" id="UP000051887">
    <property type="component" value="Unassembled WGS sequence"/>
</dbReference>
<accession>A0A0P1FRY3</accession>
<dbReference type="OrthoDB" id="7837365at2"/>
<keyword evidence="10" id="KW-1185">Reference proteome</keyword>
<dbReference type="GO" id="GO:0009279">
    <property type="term" value="C:cell outer membrane"/>
    <property type="evidence" value="ECO:0007669"/>
    <property type="project" value="UniProtKB-SubCell"/>
</dbReference>
<dbReference type="GO" id="GO:0015562">
    <property type="term" value="F:efflux transmembrane transporter activity"/>
    <property type="evidence" value="ECO:0007669"/>
    <property type="project" value="InterPro"/>
</dbReference>
<protein>
    <submittedName>
        <fullName evidence="9">Outer membrane channel protein</fullName>
    </submittedName>
</protein>
<evidence type="ECO:0000256" key="5">
    <source>
        <dbReference type="ARBA" id="ARBA00022692"/>
    </source>
</evidence>
<evidence type="ECO:0000256" key="2">
    <source>
        <dbReference type="ARBA" id="ARBA00007613"/>
    </source>
</evidence>
<dbReference type="InterPro" id="IPR003423">
    <property type="entry name" value="OMP_efflux"/>
</dbReference>
<keyword evidence="4" id="KW-1134">Transmembrane beta strand</keyword>
<comment type="subcellular location">
    <subcellularLocation>
        <location evidence="1">Cell outer membrane</location>
    </subcellularLocation>
</comment>
<reference evidence="9 11" key="2">
    <citation type="submission" date="2015-09" db="EMBL/GenBank/DDBJ databases">
        <authorList>
            <consortium name="Swine Surveillance"/>
        </authorList>
    </citation>
    <scope>NUCLEOTIDE SEQUENCE [LARGE SCALE GENOMIC DNA]</scope>
    <source>
        <strain evidence="9 11">5120</strain>
    </source>
</reference>
<reference evidence="8 10" key="1">
    <citation type="submission" date="2015-09" db="EMBL/GenBank/DDBJ databases">
        <authorList>
            <person name="Rodrigo-Torres L."/>
            <person name="Arahal D.R."/>
        </authorList>
    </citation>
    <scope>NUCLEOTIDE SEQUENCE [LARGE SCALE GENOMIC DNA]</scope>
    <source>
        <strain evidence="8 10">CECT 5118</strain>
    </source>
</reference>
<dbReference type="GO" id="GO:1990281">
    <property type="term" value="C:efflux pump complex"/>
    <property type="evidence" value="ECO:0007669"/>
    <property type="project" value="TreeGrafter"/>
</dbReference>
<evidence type="ECO:0000256" key="6">
    <source>
        <dbReference type="ARBA" id="ARBA00023136"/>
    </source>
</evidence>
<dbReference type="InterPro" id="IPR051906">
    <property type="entry name" value="TolC-like"/>
</dbReference>
<dbReference type="Proteomes" id="UP000051086">
    <property type="component" value="Unassembled WGS sequence"/>
</dbReference>
<evidence type="ECO:0000256" key="4">
    <source>
        <dbReference type="ARBA" id="ARBA00022452"/>
    </source>
</evidence>
<evidence type="ECO:0000313" key="10">
    <source>
        <dbReference type="Proteomes" id="UP000051086"/>
    </source>
</evidence>
<evidence type="ECO:0000256" key="7">
    <source>
        <dbReference type="ARBA" id="ARBA00023237"/>
    </source>
</evidence>
<evidence type="ECO:0000313" key="9">
    <source>
        <dbReference type="EMBL" id="CUH71529.1"/>
    </source>
</evidence>
<keyword evidence="3" id="KW-0813">Transport</keyword>
<dbReference type="Pfam" id="PF02321">
    <property type="entry name" value="OEP"/>
    <property type="match status" value="1"/>
</dbReference>
<comment type="similarity">
    <text evidence="2">Belongs to the outer membrane factor (OMF) (TC 1.B.17) family.</text>
</comment>
<proteinExistence type="inferred from homology"/>